<dbReference type="Gene3D" id="3.40.50.2000">
    <property type="entry name" value="Glycogen Phosphorylase B"/>
    <property type="match status" value="1"/>
</dbReference>
<dbReference type="Pfam" id="PF13692">
    <property type="entry name" value="Glyco_trans_1_4"/>
    <property type="match status" value="1"/>
</dbReference>
<reference evidence="1 2" key="1">
    <citation type="submission" date="2018-08" db="EMBL/GenBank/DDBJ databases">
        <title>Genomic taxonomy of the Vibrionaceae family.</title>
        <authorList>
            <person name="Gomez-Gil B."/>
            <person name="Tanaka M."/>
            <person name="Sawabe T."/>
            <person name="Enciso-Ibarra K."/>
        </authorList>
    </citation>
    <scope>NUCLEOTIDE SEQUENCE [LARGE SCALE GENOMIC DNA]</scope>
    <source>
        <strain evidence="1 2">CAIM 1831</strain>
    </source>
</reference>
<dbReference type="Proteomes" id="UP000262832">
    <property type="component" value="Chromosome I"/>
</dbReference>
<dbReference type="SUPFAM" id="SSF53756">
    <property type="entry name" value="UDP-Glycosyltransferase/glycogen phosphorylase"/>
    <property type="match status" value="1"/>
</dbReference>
<proteinExistence type="predicted"/>
<name>A0ABM6YTC9_9VIBR</name>
<gene>
    <name evidence="1" type="ORF">D1115_07635</name>
</gene>
<dbReference type="EMBL" id="CP032093">
    <property type="protein sequence ID" value="AXY01105.1"/>
    <property type="molecule type" value="Genomic_DNA"/>
</dbReference>
<keyword evidence="2" id="KW-1185">Reference proteome</keyword>
<dbReference type="RefSeq" id="WP_128810930.1">
    <property type="nucleotide sequence ID" value="NZ_CP032093.1"/>
</dbReference>
<sequence length="372" mass="42157">MHDLIVFGEDFGGLPSSTQHIVKLLSHNRKVLWINSIGLRKPRLSKKDTLRVFKKLISRSGSKHTYSDTSDSRAENITVANIKTIPAPKYAWERSIAKRIMLHQLRPLIKRLKLEKPILWTSLPTASDLCGELNESGVVYYCGDDFGALAGVDHSTVLEHEHLLARHSNLILVASDAMRLRFPASKTLLVRHGVDYSLFSTPIERANDLPVGKPIVGFYGSLSEWLDLSFIQDVANAKPDWDFVFIGPQERPVPELAALNNVHLLGPRPHHQLPSYSQHWQMSWLPFKNNAQIKACSPLKLMEYIATGTPIAATQFDATKPYCHQINEVHSSDDMIALLDQPARWICPDRNSVKEDSWHQRAQFVDWLLELL</sequence>
<protein>
    <submittedName>
        <fullName evidence="1">Glycosyltransferase family 1 protein</fullName>
    </submittedName>
</protein>
<dbReference type="Gene3D" id="3.40.50.11010">
    <property type="match status" value="1"/>
</dbReference>
<organism evidence="1 2">
    <name type="scientific">Vibrio alfacsensis</name>
    <dbReference type="NCBI Taxonomy" id="1074311"/>
    <lineage>
        <taxon>Bacteria</taxon>
        <taxon>Pseudomonadati</taxon>
        <taxon>Pseudomonadota</taxon>
        <taxon>Gammaproteobacteria</taxon>
        <taxon>Vibrionales</taxon>
        <taxon>Vibrionaceae</taxon>
        <taxon>Vibrio</taxon>
    </lineage>
</organism>
<accession>A0ABM6YTC9</accession>
<evidence type="ECO:0000313" key="1">
    <source>
        <dbReference type="EMBL" id="AXY01105.1"/>
    </source>
</evidence>
<evidence type="ECO:0000313" key="2">
    <source>
        <dbReference type="Proteomes" id="UP000262832"/>
    </source>
</evidence>